<comment type="subcellular location">
    <subcellularLocation>
        <location evidence="1">Periplasm</location>
    </subcellularLocation>
</comment>
<dbReference type="STRING" id="391626.OAN307_c34940"/>
<name>M9R8L5_9RHOB</name>
<evidence type="ECO:0000313" key="5">
    <source>
        <dbReference type="EMBL" id="AGI68974.1"/>
    </source>
</evidence>
<dbReference type="Gene3D" id="3.40.190.10">
    <property type="entry name" value="Periplasmic binding protein-like II"/>
    <property type="match status" value="2"/>
</dbReference>
<sequence>MDFFAVLNLLQIEHLRSEAMHKTIPDTSKAKRTRTVNMVAQNIIHNGYRAGAKPREAGPAGMAATLDRVVRFLEELMSEIDSGVEPRATNPYLNMSLHLLRSHVEGRIVTASSLVDTSGVPYATAMRKLAELEKSGLIEQRPRTKSGKSFSLHPSADLIANWSQLADRIHRLGVGAFGNKEEESDNDDYYFGGSYQHGQATIEPPKALSTPLKLQGGVRILVHGDPTFMVMDNLKRQFEQHVGTQIHQRAFSIDRLREEALRNAKRANSRYDLIAVDLPWIGEFVKRGVLRPLDSIMDTERLDPSDFHTAGWQAAHWNGTPYGVPSQTTPELMFYRKDWFAEAGLTPPASADAVLKAAKELHNPRSGRYGVAWNAARGTALGHTFMTTCAAFGQPIIDLPEIAGGFDATGLDRSDIRPTIDTPRGLEAAEYLMALLEFSPPDILSMSWYERVRPYAAGKVAMAYGYTLLAPYFELDQSSPAFGNTGYVPQPHGPHGVPIAPVGGYVFGIPTNLPEDRVPDAVEALIAFTSPESQKLFVQNGSRTAPRYSVGADPEVRRLSPIFEAVDAMSWRDELQFWPRPPIPQISEIIQICGQEFHDMLRGVTCPQDALARAQSRAEDALRQPVT</sequence>
<dbReference type="GO" id="GO:0042597">
    <property type="term" value="C:periplasmic space"/>
    <property type="evidence" value="ECO:0007669"/>
    <property type="project" value="UniProtKB-SubCell"/>
</dbReference>
<accession>M9R8L5</accession>
<comment type="similarity">
    <text evidence="2">Belongs to the bacterial solute-binding protein 1 family.</text>
</comment>
<dbReference type="SUPFAM" id="SSF46785">
    <property type="entry name" value="Winged helix' DNA-binding domain"/>
    <property type="match status" value="1"/>
</dbReference>
<dbReference type="InterPro" id="IPR050490">
    <property type="entry name" value="Bact_solute-bd_prot1"/>
</dbReference>
<organism evidence="5 6">
    <name type="scientific">Octadecabacter antarcticus 307</name>
    <dbReference type="NCBI Taxonomy" id="391626"/>
    <lineage>
        <taxon>Bacteria</taxon>
        <taxon>Pseudomonadati</taxon>
        <taxon>Pseudomonadota</taxon>
        <taxon>Alphaproteobacteria</taxon>
        <taxon>Rhodobacterales</taxon>
        <taxon>Roseobacteraceae</taxon>
        <taxon>Octadecabacter</taxon>
    </lineage>
</organism>
<evidence type="ECO:0000256" key="2">
    <source>
        <dbReference type="ARBA" id="ARBA00008520"/>
    </source>
</evidence>
<dbReference type="HOGENOM" id="CLU_031285_9_2_5"/>
<evidence type="ECO:0000256" key="3">
    <source>
        <dbReference type="ARBA" id="ARBA00022448"/>
    </source>
</evidence>
<evidence type="ECO:0000256" key="1">
    <source>
        <dbReference type="ARBA" id="ARBA00004418"/>
    </source>
</evidence>
<evidence type="ECO:0000313" key="6">
    <source>
        <dbReference type="Proteomes" id="UP000005307"/>
    </source>
</evidence>
<dbReference type="InterPro" id="IPR036390">
    <property type="entry name" value="WH_DNA-bd_sf"/>
</dbReference>
<dbReference type="KEGG" id="oat:OAN307_c34940"/>
<evidence type="ECO:0000256" key="4">
    <source>
        <dbReference type="ARBA" id="ARBA00022729"/>
    </source>
</evidence>
<dbReference type="EMBL" id="CP003740">
    <property type="protein sequence ID" value="AGI68974.1"/>
    <property type="molecule type" value="Genomic_DNA"/>
</dbReference>
<proteinExistence type="inferred from homology"/>
<keyword evidence="3" id="KW-0813">Transport</keyword>
<dbReference type="AlphaFoldDB" id="M9R8L5"/>
<dbReference type="InterPro" id="IPR006059">
    <property type="entry name" value="SBP"/>
</dbReference>
<keyword evidence="4" id="KW-0732">Signal</keyword>
<dbReference type="Proteomes" id="UP000005307">
    <property type="component" value="Chromosome"/>
</dbReference>
<keyword evidence="6" id="KW-1185">Reference proteome</keyword>
<reference evidence="5 6" key="1">
    <citation type="journal article" date="2013" name="PLoS ONE">
        <title>Poles Apart: Arctic and Antarctic Octadecabacter strains Share High Genome Plasticity and a New Type of Xanthorhodopsin.</title>
        <authorList>
            <person name="Vollmers J."/>
            <person name="Voget S."/>
            <person name="Dietrich S."/>
            <person name="Gollnow K."/>
            <person name="Smits M."/>
            <person name="Meyer K."/>
            <person name="Brinkhoff T."/>
            <person name="Simon M."/>
            <person name="Daniel R."/>
        </authorList>
    </citation>
    <scope>NUCLEOTIDE SEQUENCE [LARGE SCALE GENOMIC DNA]</scope>
    <source>
        <strain evidence="5 6">307</strain>
    </source>
</reference>
<dbReference type="SUPFAM" id="SSF53850">
    <property type="entry name" value="Periplasmic binding protein-like II"/>
    <property type="match status" value="1"/>
</dbReference>
<protein>
    <submittedName>
        <fullName evidence="5">Putative periplasmic sugar binding protein</fullName>
    </submittedName>
</protein>
<dbReference type="PANTHER" id="PTHR43649">
    <property type="entry name" value="ARABINOSE-BINDING PROTEIN-RELATED"/>
    <property type="match status" value="1"/>
</dbReference>
<gene>
    <name evidence="5" type="ORF">OAN307_c34940</name>
</gene>
<dbReference type="eggNOG" id="COG1653">
    <property type="taxonomic scope" value="Bacteria"/>
</dbReference>
<dbReference type="PANTHER" id="PTHR43649:SF34">
    <property type="entry name" value="ABC TRANSPORTER PERIPLASMIC-BINDING PROTEIN YCJN-RELATED"/>
    <property type="match status" value="1"/>
</dbReference>
<dbReference type="Pfam" id="PF01547">
    <property type="entry name" value="SBP_bac_1"/>
    <property type="match status" value="1"/>
</dbReference>